<evidence type="ECO:0000256" key="5">
    <source>
        <dbReference type="ARBA" id="ARBA00011233"/>
    </source>
</evidence>
<dbReference type="GO" id="GO:0046872">
    <property type="term" value="F:metal ion binding"/>
    <property type="evidence" value="ECO:0007669"/>
    <property type="project" value="UniProtKB-KW"/>
</dbReference>
<dbReference type="PANTHER" id="PTHR43434:SF1">
    <property type="entry name" value="PHOSPHOGLYCOLATE PHOSPHATASE"/>
    <property type="match status" value="1"/>
</dbReference>
<evidence type="ECO:0000313" key="14">
    <source>
        <dbReference type="EMBL" id="RUS65525.1"/>
    </source>
</evidence>
<dbReference type="InterPro" id="IPR006439">
    <property type="entry name" value="HAD-SF_hydro_IA"/>
</dbReference>
<feature type="binding site" evidence="13">
    <location>
        <position position="21"/>
    </location>
    <ligand>
        <name>Mg(2+)</name>
        <dbReference type="ChEBI" id="CHEBI:18420"/>
    </ligand>
</feature>
<reference evidence="14 15" key="1">
    <citation type="submission" date="2018-01" db="EMBL/GenBank/DDBJ databases">
        <title>Saezia sanguinis gen. nov., sp. nov., in the order Burkholderiales isolated from human blood.</title>
        <authorList>
            <person name="Medina-Pascual M.J."/>
            <person name="Valdezate S."/>
            <person name="Monzon S."/>
            <person name="Cuesta I."/>
            <person name="Carrasco G."/>
            <person name="Villalon P."/>
            <person name="Saez-Nieto J.A."/>
        </authorList>
    </citation>
    <scope>NUCLEOTIDE SEQUENCE [LARGE SCALE GENOMIC DNA]</scope>
    <source>
        <strain evidence="14 15">CNM695-12</strain>
    </source>
</reference>
<dbReference type="RefSeq" id="WP_126980987.1">
    <property type="nucleotide sequence ID" value="NZ_CAWUGC010000005.1"/>
</dbReference>
<dbReference type="GO" id="GO:0005829">
    <property type="term" value="C:cytosol"/>
    <property type="evidence" value="ECO:0007669"/>
    <property type="project" value="TreeGrafter"/>
</dbReference>
<accession>A0A433S9W1</accession>
<dbReference type="InterPro" id="IPR036412">
    <property type="entry name" value="HAD-like_sf"/>
</dbReference>
<keyword evidence="15" id="KW-1185">Reference proteome</keyword>
<keyword evidence="8 13" id="KW-0479">Metal-binding</keyword>
<dbReference type="Gene3D" id="3.40.50.1000">
    <property type="entry name" value="HAD superfamily/HAD-like"/>
    <property type="match status" value="1"/>
</dbReference>
<name>A0A433S9W1_9BURK</name>
<feature type="active site" description="Nucleophile" evidence="13">
    <location>
        <position position="21"/>
    </location>
</feature>
<dbReference type="InterPro" id="IPR023198">
    <property type="entry name" value="PGP-like_dom2"/>
</dbReference>
<dbReference type="UniPathway" id="UPA00865">
    <property type="reaction ID" value="UER00834"/>
</dbReference>
<proteinExistence type="inferred from homology"/>
<evidence type="ECO:0000256" key="10">
    <source>
        <dbReference type="ARBA" id="ARBA00022842"/>
    </source>
</evidence>
<evidence type="ECO:0000313" key="15">
    <source>
        <dbReference type="Proteomes" id="UP000286947"/>
    </source>
</evidence>
<dbReference type="OrthoDB" id="9807630at2"/>
<dbReference type="Proteomes" id="UP000286947">
    <property type="component" value="Unassembled WGS sequence"/>
</dbReference>
<dbReference type="GO" id="GO:0008967">
    <property type="term" value="F:phosphoglycolate phosphatase activity"/>
    <property type="evidence" value="ECO:0007669"/>
    <property type="project" value="UniProtKB-UniRule"/>
</dbReference>
<evidence type="ECO:0000256" key="2">
    <source>
        <dbReference type="ARBA" id="ARBA00001946"/>
    </source>
</evidence>
<dbReference type="GO" id="GO:0006281">
    <property type="term" value="P:DNA repair"/>
    <property type="evidence" value="ECO:0007669"/>
    <property type="project" value="TreeGrafter"/>
</dbReference>
<dbReference type="Gene3D" id="1.10.150.240">
    <property type="entry name" value="Putative phosphatase, domain 2"/>
    <property type="match status" value="1"/>
</dbReference>
<gene>
    <name evidence="14" type="primary">cbbZP</name>
    <name evidence="14" type="ORF">CUZ56_02824</name>
</gene>
<dbReference type="InterPro" id="IPR037512">
    <property type="entry name" value="PGPase_prok"/>
</dbReference>
<evidence type="ECO:0000256" key="8">
    <source>
        <dbReference type="ARBA" id="ARBA00022723"/>
    </source>
</evidence>
<keyword evidence="7" id="KW-0113">Calvin cycle</keyword>
<comment type="similarity">
    <text evidence="4 13">Belongs to the HAD-like hydrolase superfamily. CbbY/CbbZ/Gph/YieH family.</text>
</comment>
<dbReference type="SFLD" id="SFLDG01129">
    <property type="entry name" value="C1.5:_HAD__Beta-PGM__Phosphata"/>
    <property type="match status" value="1"/>
</dbReference>
<evidence type="ECO:0000256" key="1">
    <source>
        <dbReference type="ARBA" id="ARBA00000830"/>
    </source>
</evidence>
<evidence type="ECO:0000256" key="6">
    <source>
        <dbReference type="ARBA" id="ARBA00013078"/>
    </source>
</evidence>
<dbReference type="EMBL" id="PQSP01000011">
    <property type="protein sequence ID" value="RUS65525.1"/>
    <property type="molecule type" value="Genomic_DNA"/>
</dbReference>
<dbReference type="InterPro" id="IPR023214">
    <property type="entry name" value="HAD_sf"/>
</dbReference>
<dbReference type="NCBIfam" id="TIGR01549">
    <property type="entry name" value="HAD-SF-IA-v1"/>
    <property type="match status" value="1"/>
</dbReference>
<comment type="pathway">
    <text evidence="3 13">Organic acid metabolism; glycolate biosynthesis; glycolate from 2-phosphoglycolate: step 1/1.</text>
</comment>
<dbReference type="EC" id="3.1.3.18" evidence="6 13"/>
<dbReference type="HAMAP" id="MF_00495">
    <property type="entry name" value="GPH_hydrolase_bact"/>
    <property type="match status" value="1"/>
</dbReference>
<evidence type="ECO:0000256" key="3">
    <source>
        <dbReference type="ARBA" id="ARBA00004818"/>
    </source>
</evidence>
<dbReference type="PANTHER" id="PTHR43434">
    <property type="entry name" value="PHOSPHOGLYCOLATE PHOSPHATASE"/>
    <property type="match status" value="1"/>
</dbReference>
<dbReference type="InterPro" id="IPR041492">
    <property type="entry name" value="HAD_2"/>
</dbReference>
<comment type="cofactor">
    <cofactor evidence="2 13">
        <name>Mg(2+)</name>
        <dbReference type="ChEBI" id="CHEBI:18420"/>
    </cofactor>
</comment>
<feature type="binding site" evidence="13">
    <location>
        <position position="23"/>
    </location>
    <ligand>
        <name>Mg(2+)</name>
        <dbReference type="ChEBI" id="CHEBI:18420"/>
    </ligand>
</feature>
<evidence type="ECO:0000256" key="12">
    <source>
        <dbReference type="ARBA" id="ARBA00059247"/>
    </source>
</evidence>
<keyword evidence="11 13" id="KW-0119">Carbohydrate metabolism</keyword>
<keyword evidence="10 13" id="KW-0460">Magnesium</keyword>
<dbReference type="SUPFAM" id="SSF56784">
    <property type="entry name" value="HAD-like"/>
    <property type="match status" value="1"/>
</dbReference>
<evidence type="ECO:0000256" key="11">
    <source>
        <dbReference type="ARBA" id="ARBA00023277"/>
    </source>
</evidence>
<organism evidence="14 15">
    <name type="scientific">Saezia sanguinis</name>
    <dbReference type="NCBI Taxonomy" id="1965230"/>
    <lineage>
        <taxon>Bacteria</taxon>
        <taxon>Pseudomonadati</taxon>
        <taxon>Pseudomonadota</taxon>
        <taxon>Betaproteobacteria</taxon>
        <taxon>Burkholderiales</taxon>
        <taxon>Saeziaceae</taxon>
        <taxon>Saezia</taxon>
    </lineage>
</organism>
<feature type="binding site" evidence="13">
    <location>
        <position position="184"/>
    </location>
    <ligand>
        <name>Mg(2+)</name>
        <dbReference type="ChEBI" id="CHEBI:18420"/>
    </ligand>
</feature>
<dbReference type="Pfam" id="PF13419">
    <property type="entry name" value="HAD_2"/>
    <property type="match status" value="1"/>
</dbReference>
<evidence type="ECO:0000256" key="13">
    <source>
        <dbReference type="HAMAP-Rule" id="MF_00495"/>
    </source>
</evidence>
<protein>
    <recommendedName>
        <fullName evidence="6 13">Phosphoglycolate phosphatase</fullName>
        <shortName evidence="13">PGP</shortName>
        <shortName evidence="13">PGPase</shortName>
        <ecNumber evidence="6 13">3.1.3.18</ecNumber>
    </recommendedName>
</protein>
<comment type="catalytic activity">
    <reaction evidence="1 13">
        <text>2-phosphoglycolate + H2O = glycolate + phosphate</text>
        <dbReference type="Rhea" id="RHEA:14369"/>
        <dbReference type="ChEBI" id="CHEBI:15377"/>
        <dbReference type="ChEBI" id="CHEBI:29805"/>
        <dbReference type="ChEBI" id="CHEBI:43474"/>
        <dbReference type="ChEBI" id="CHEBI:58033"/>
        <dbReference type="EC" id="3.1.3.18"/>
    </reaction>
</comment>
<comment type="caution">
    <text evidence="14">The sequence shown here is derived from an EMBL/GenBank/DDBJ whole genome shotgun (WGS) entry which is preliminary data.</text>
</comment>
<evidence type="ECO:0000256" key="7">
    <source>
        <dbReference type="ARBA" id="ARBA00022567"/>
    </source>
</evidence>
<dbReference type="FunFam" id="3.40.50.1000:FF:000022">
    <property type="entry name" value="Phosphoglycolate phosphatase"/>
    <property type="match status" value="1"/>
</dbReference>
<comment type="function">
    <text evidence="12 13">Specifically catalyzes the dephosphorylation of 2-phosphoglycolate. Is involved in the dissimilation of the intracellular 2-phosphoglycolate formed during the DNA repair of 3'-phosphoglycolate ends, a major class of DNA lesions induced by oxidative stress.</text>
</comment>
<dbReference type="AlphaFoldDB" id="A0A433S9W1"/>
<dbReference type="GO" id="GO:0019253">
    <property type="term" value="P:reductive pentose-phosphate cycle"/>
    <property type="evidence" value="ECO:0007669"/>
    <property type="project" value="UniProtKB-KW"/>
</dbReference>
<sequence>MTQNQTLLLSRPLKIQAIVIDLDGTMVDTQGDFVVALNAMLDDLQLPHVDEGFVSVTVGKGTTNLIRKTLEQVIRAPVDDELLSRATLRYVQHYRHISGRFSTLYPGVIEGLKILHEQGYALACLTNKPSALAGPLMVEKGLADFFNCVFGGDAFIRQKPDPLPLQRTCEALGSLPAQTLMVGDSINDASAARSAKCPIALVRYGYNHGHPVEEVGADLYIDRLTDLPELITKV</sequence>
<evidence type="ECO:0000256" key="4">
    <source>
        <dbReference type="ARBA" id="ARBA00006171"/>
    </source>
</evidence>
<dbReference type="InterPro" id="IPR050155">
    <property type="entry name" value="HAD-like_hydrolase_sf"/>
</dbReference>
<keyword evidence="9 13" id="KW-0378">Hydrolase</keyword>
<dbReference type="SFLD" id="SFLDS00003">
    <property type="entry name" value="Haloacid_Dehalogenase"/>
    <property type="match status" value="1"/>
</dbReference>
<comment type="subunit">
    <text evidence="5">Homotrimer.</text>
</comment>
<evidence type="ECO:0000256" key="9">
    <source>
        <dbReference type="ARBA" id="ARBA00022801"/>
    </source>
</evidence>
<dbReference type="NCBIfam" id="TIGR01449">
    <property type="entry name" value="PGP_bact"/>
    <property type="match status" value="1"/>
</dbReference>
<dbReference type="GO" id="GO:0046295">
    <property type="term" value="P:glycolate biosynthetic process"/>
    <property type="evidence" value="ECO:0007669"/>
    <property type="project" value="UniProtKB-UniRule"/>
</dbReference>